<sequence length="383" mass="42664">MFLLRARKYSPIILSVLLVTFGVGLCIWMYNNWNHEDLAVNNPAINKVTVNNETLDLKSIIHEAEKNVIQIEGQTEDSTVTGSGFLYNEKGDIITNAHVIRDAEAIYVRTANAQIYPAAIVGIGEQLDIAVIRVPQLAGKHHLEVEKDLAGEIGDEIIALGSPHGFQNTVTLGIISGTERNFSVDGFDYSNVYQISAQITHGNSGGPLIDRKTGKVIGINSVGTEDGTIGFSIPTKEVISEIERWSNEAQTEDLEFTSTADIVNSGNPEQFTEDAEYLINYFLESIAIRDYVNAYTLLGSNMQSQTTYQEFRDQYIDIVELEYSELKSKVTENNVVKTTVNVEIESKLANEDKTETKKHTFEFNIDYENDQLKIFAINTDQSS</sequence>
<evidence type="ECO:0000313" key="7">
    <source>
        <dbReference type="Proteomes" id="UP001597451"/>
    </source>
</evidence>
<dbReference type="PANTHER" id="PTHR43343">
    <property type="entry name" value="PEPTIDASE S12"/>
    <property type="match status" value="1"/>
</dbReference>
<dbReference type="RefSeq" id="WP_379560900.1">
    <property type="nucleotide sequence ID" value="NZ_JBHUMX010000013.1"/>
</dbReference>
<dbReference type="Gene3D" id="2.40.10.10">
    <property type="entry name" value="Trypsin-like serine proteases"/>
    <property type="match status" value="2"/>
</dbReference>
<evidence type="ECO:0000313" key="6">
    <source>
        <dbReference type="EMBL" id="MFD2628212.1"/>
    </source>
</evidence>
<name>A0ABW5PXX7_9BACI</name>
<dbReference type="InterPro" id="IPR043504">
    <property type="entry name" value="Peptidase_S1_PA_chymotrypsin"/>
</dbReference>
<dbReference type="EC" id="3.4.21.-" evidence="6"/>
<keyword evidence="7" id="KW-1185">Reference proteome</keyword>
<keyword evidence="4" id="KW-0720">Serine protease</keyword>
<dbReference type="InterPro" id="IPR001940">
    <property type="entry name" value="Peptidase_S1C"/>
</dbReference>
<dbReference type="PANTHER" id="PTHR43343:SF3">
    <property type="entry name" value="PROTEASE DO-LIKE 8, CHLOROPLASTIC"/>
    <property type="match status" value="1"/>
</dbReference>
<keyword evidence="3 6" id="KW-0378">Hydrolase</keyword>
<accession>A0ABW5PXX7</accession>
<dbReference type="InterPro" id="IPR051201">
    <property type="entry name" value="Chloro_Bact_Ser_Proteases"/>
</dbReference>
<organism evidence="6 7">
    <name type="scientific">Oceanobacillus kapialis</name>
    <dbReference type="NCBI Taxonomy" id="481353"/>
    <lineage>
        <taxon>Bacteria</taxon>
        <taxon>Bacillati</taxon>
        <taxon>Bacillota</taxon>
        <taxon>Bacilli</taxon>
        <taxon>Bacillales</taxon>
        <taxon>Bacillaceae</taxon>
        <taxon>Oceanobacillus</taxon>
    </lineage>
</organism>
<dbReference type="GO" id="GO:0006508">
    <property type="term" value="P:proteolysis"/>
    <property type="evidence" value="ECO:0007669"/>
    <property type="project" value="UniProtKB-KW"/>
</dbReference>
<dbReference type="Pfam" id="PF13365">
    <property type="entry name" value="Trypsin_2"/>
    <property type="match status" value="1"/>
</dbReference>
<dbReference type="Proteomes" id="UP001597451">
    <property type="component" value="Unassembled WGS sequence"/>
</dbReference>
<comment type="similarity">
    <text evidence="1">Belongs to the peptidase S1C family.</text>
</comment>
<dbReference type="GO" id="GO:0008233">
    <property type="term" value="F:peptidase activity"/>
    <property type="evidence" value="ECO:0007669"/>
    <property type="project" value="UniProtKB-KW"/>
</dbReference>
<evidence type="ECO:0000256" key="1">
    <source>
        <dbReference type="ARBA" id="ARBA00010541"/>
    </source>
</evidence>
<dbReference type="SUPFAM" id="SSF50494">
    <property type="entry name" value="Trypsin-like serine proteases"/>
    <property type="match status" value="1"/>
</dbReference>
<dbReference type="EMBL" id="JBHUMX010000013">
    <property type="protein sequence ID" value="MFD2628212.1"/>
    <property type="molecule type" value="Genomic_DNA"/>
</dbReference>
<dbReference type="InterPro" id="IPR009003">
    <property type="entry name" value="Peptidase_S1_PA"/>
</dbReference>
<evidence type="ECO:0000256" key="3">
    <source>
        <dbReference type="ARBA" id="ARBA00022801"/>
    </source>
</evidence>
<evidence type="ECO:0000256" key="4">
    <source>
        <dbReference type="ARBA" id="ARBA00022825"/>
    </source>
</evidence>
<proteinExistence type="inferred from homology"/>
<evidence type="ECO:0000256" key="5">
    <source>
        <dbReference type="SAM" id="Phobius"/>
    </source>
</evidence>
<dbReference type="PRINTS" id="PR00834">
    <property type="entry name" value="PROTEASES2C"/>
</dbReference>
<gene>
    <name evidence="6" type="ORF">ACFSUN_05390</name>
</gene>
<keyword evidence="5" id="KW-0812">Transmembrane</keyword>
<feature type="transmembrane region" description="Helical" evidence="5">
    <location>
        <begin position="12"/>
        <end position="30"/>
    </location>
</feature>
<keyword evidence="5" id="KW-0472">Membrane</keyword>
<keyword evidence="5" id="KW-1133">Transmembrane helix</keyword>
<protein>
    <submittedName>
        <fullName evidence="6">S1C family serine protease</fullName>
        <ecNumber evidence="6">3.4.21.-</ecNumber>
    </submittedName>
</protein>
<evidence type="ECO:0000256" key="2">
    <source>
        <dbReference type="ARBA" id="ARBA00022670"/>
    </source>
</evidence>
<keyword evidence="2 6" id="KW-0645">Protease</keyword>
<comment type="caution">
    <text evidence="6">The sequence shown here is derived from an EMBL/GenBank/DDBJ whole genome shotgun (WGS) entry which is preliminary data.</text>
</comment>
<reference evidence="7" key="1">
    <citation type="journal article" date="2019" name="Int. J. Syst. Evol. Microbiol.">
        <title>The Global Catalogue of Microorganisms (GCM) 10K type strain sequencing project: providing services to taxonomists for standard genome sequencing and annotation.</title>
        <authorList>
            <consortium name="The Broad Institute Genomics Platform"/>
            <consortium name="The Broad Institute Genome Sequencing Center for Infectious Disease"/>
            <person name="Wu L."/>
            <person name="Ma J."/>
        </authorList>
    </citation>
    <scope>NUCLEOTIDE SEQUENCE [LARGE SCALE GENOMIC DNA]</scope>
    <source>
        <strain evidence="7">TISTR 1858</strain>
    </source>
</reference>